<evidence type="ECO:0000259" key="4">
    <source>
        <dbReference type="PROSITE" id="PS51084"/>
    </source>
</evidence>
<dbReference type="InterPro" id="IPR019808">
    <property type="entry name" value="Histidine_triad_CS"/>
</dbReference>
<dbReference type="AlphaFoldDB" id="A0A1W1VC80"/>
<gene>
    <name evidence="5" type="ORF">SAMN00017405_1384</name>
</gene>
<evidence type="ECO:0000256" key="3">
    <source>
        <dbReference type="PROSITE-ProRule" id="PRU00464"/>
    </source>
</evidence>
<evidence type="ECO:0000256" key="2">
    <source>
        <dbReference type="PIRSR" id="PIRSR601310-3"/>
    </source>
</evidence>
<organism evidence="5 6">
    <name type="scientific">Desulfonispora thiosulfatigenes DSM 11270</name>
    <dbReference type="NCBI Taxonomy" id="656914"/>
    <lineage>
        <taxon>Bacteria</taxon>
        <taxon>Bacillati</taxon>
        <taxon>Bacillota</taxon>
        <taxon>Clostridia</taxon>
        <taxon>Eubacteriales</taxon>
        <taxon>Peptococcaceae</taxon>
        <taxon>Desulfonispora</taxon>
    </lineage>
</organism>
<dbReference type="Proteomes" id="UP000192731">
    <property type="component" value="Unassembled WGS sequence"/>
</dbReference>
<dbReference type="Pfam" id="PF01230">
    <property type="entry name" value="HIT"/>
    <property type="match status" value="1"/>
</dbReference>
<dbReference type="GO" id="GO:0003824">
    <property type="term" value="F:catalytic activity"/>
    <property type="evidence" value="ECO:0007669"/>
    <property type="project" value="InterPro"/>
</dbReference>
<evidence type="ECO:0000313" key="6">
    <source>
        <dbReference type="Proteomes" id="UP000192731"/>
    </source>
</evidence>
<dbReference type="InterPro" id="IPR011146">
    <property type="entry name" value="HIT-like"/>
</dbReference>
<keyword evidence="6" id="KW-1185">Reference proteome</keyword>
<dbReference type="RefSeq" id="WP_084053169.1">
    <property type="nucleotide sequence ID" value="NZ_FWWT01000017.1"/>
</dbReference>
<dbReference type="PANTHER" id="PTHR23089">
    <property type="entry name" value="HISTIDINE TRIAD HIT PROTEIN"/>
    <property type="match status" value="1"/>
</dbReference>
<name>A0A1W1VC80_DESTI</name>
<protein>
    <submittedName>
        <fullName evidence="5">Histidine triad (HIT) family protein</fullName>
    </submittedName>
</protein>
<evidence type="ECO:0000313" key="5">
    <source>
        <dbReference type="EMBL" id="SMB90925.1"/>
    </source>
</evidence>
<dbReference type="EMBL" id="FWWT01000017">
    <property type="protein sequence ID" value="SMB90925.1"/>
    <property type="molecule type" value="Genomic_DNA"/>
</dbReference>
<feature type="domain" description="HIT" evidence="4">
    <location>
        <begin position="5"/>
        <end position="114"/>
    </location>
</feature>
<dbReference type="PROSITE" id="PS00892">
    <property type="entry name" value="HIT_1"/>
    <property type="match status" value="1"/>
</dbReference>
<dbReference type="OrthoDB" id="9784774at2"/>
<dbReference type="SUPFAM" id="SSF54197">
    <property type="entry name" value="HIT-like"/>
    <property type="match status" value="1"/>
</dbReference>
<reference evidence="5 6" key="1">
    <citation type="submission" date="2017-04" db="EMBL/GenBank/DDBJ databases">
        <authorList>
            <person name="Afonso C.L."/>
            <person name="Miller P.J."/>
            <person name="Scott M.A."/>
            <person name="Spackman E."/>
            <person name="Goraichik I."/>
            <person name="Dimitrov K.M."/>
            <person name="Suarez D.L."/>
            <person name="Swayne D.E."/>
        </authorList>
    </citation>
    <scope>NUCLEOTIDE SEQUENCE [LARGE SCALE GENOMIC DNA]</scope>
    <source>
        <strain evidence="5 6">DSM 11270</strain>
    </source>
</reference>
<dbReference type="InterPro" id="IPR036265">
    <property type="entry name" value="HIT-like_sf"/>
</dbReference>
<dbReference type="Gene3D" id="3.30.428.10">
    <property type="entry name" value="HIT-like"/>
    <property type="match status" value="1"/>
</dbReference>
<dbReference type="PRINTS" id="PR00332">
    <property type="entry name" value="HISTRIAD"/>
</dbReference>
<evidence type="ECO:0000256" key="1">
    <source>
        <dbReference type="PIRSR" id="PIRSR601310-1"/>
    </source>
</evidence>
<feature type="active site" description="Tele-AMP-histidine intermediate" evidence="1">
    <location>
        <position position="100"/>
    </location>
</feature>
<dbReference type="STRING" id="656914.SAMN00017405_1384"/>
<dbReference type="InterPro" id="IPR001310">
    <property type="entry name" value="Histidine_triad_HIT"/>
</dbReference>
<proteinExistence type="predicted"/>
<feature type="short sequence motif" description="Histidine triad motif" evidence="2 3">
    <location>
        <begin position="98"/>
        <end position="102"/>
    </location>
</feature>
<accession>A0A1W1VC80</accession>
<dbReference type="CDD" id="cd01276">
    <property type="entry name" value="PKCI_related"/>
    <property type="match status" value="1"/>
</dbReference>
<dbReference type="PROSITE" id="PS51084">
    <property type="entry name" value="HIT_2"/>
    <property type="match status" value="1"/>
</dbReference>
<sequence>MSDCLFCKIVNKEIPSEAVYEDEFVYAFHDISPVATIHIIVIPKKHIKSLNDIEENDLLLMGKILSAINKIAKDKKIDSEGYRVVNNCGENGGQTVDHIHFHLLGGRNMMWPPG</sequence>